<comment type="pathway">
    <text evidence="3">Protein modification; protein glycosylation.</text>
</comment>
<evidence type="ECO:0000256" key="13">
    <source>
        <dbReference type="RuleBase" id="RU363063"/>
    </source>
</evidence>
<gene>
    <name evidence="15" type="primary">LOC110750659</name>
</gene>
<dbReference type="FunFam" id="3.90.550.50:FF:000027">
    <property type="entry name" value="Hexosyltransferase"/>
    <property type="match status" value="1"/>
</dbReference>
<dbReference type="Pfam" id="PF01762">
    <property type="entry name" value="Galactosyl_T"/>
    <property type="match status" value="1"/>
</dbReference>
<keyword evidence="8" id="KW-0735">Signal-anchor</keyword>
<proteinExistence type="inferred from homology"/>
<dbReference type="PANTHER" id="PTHR11214:SF322">
    <property type="entry name" value="HEXOSYLTRANSFERASE"/>
    <property type="match status" value="1"/>
</dbReference>
<evidence type="ECO:0000256" key="4">
    <source>
        <dbReference type="ARBA" id="ARBA00008661"/>
    </source>
</evidence>
<keyword evidence="11" id="KW-0472">Membrane</keyword>
<comment type="similarity">
    <text evidence="4 13">Belongs to the glycosyltransferase 31 family.</text>
</comment>
<dbReference type="GO" id="GO:0000139">
    <property type="term" value="C:Golgi membrane"/>
    <property type="evidence" value="ECO:0007669"/>
    <property type="project" value="UniProtKB-SubCell"/>
</dbReference>
<keyword evidence="7" id="KW-0812">Transmembrane</keyword>
<keyword evidence="9" id="KW-1133">Transmembrane helix</keyword>
<keyword evidence="10 13" id="KW-0333">Golgi apparatus</keyword>
<evidence type="ECO:0000256" key="10">
    <source>
        <dbReference type="ARBA" id="ARBA00023034"/>
    </source>
</evidence>
<organism evidence="14 15">
    <name type="scientific">Prunus avium</name>
    <name type="common">Cherry</name>
    <name type="synonym">Cerasus avium</name>
    <dbReference type="NCBI Taxonomy" id="42229"/>
    <lineage>
        <taxon>Eukaryota</taxon>
        <taxon>Viridiplantae</taxon>
        <taxon>Streptophyta</taxon>
        <taxon>Embryophyta</taxon>
        <taxon>Tracheophyta</taxon>
        <taxon>Spermatophyta</taxon>
        <taxon>Magnoliopsida</taxon>
        <taxon>eudicotyledons</taxon>
        <taxon>Gunneridae</taxon>
        <taxon>Pentapetalae</taxon>
        <taxon>rosids</taxon>
        <taxon>fabids</taxon>
        <taxon>Rosales</taxon>
        <taxon>Rosaceae</taxon>
        <taxon>Amygdaloideae</taxon>
        <taxon>Amygdaleae</taxon>
        <taxon>Prunus</taxon>
    </lineage>
</organism>
<evidence type="ECO:0000313" key="15">
    <source>
        <dbReference type="RefSeq" id="XP_021806711.1"/>
    </source>
</evidence>
<dbReference type="EC" id="2.4.1.-" evidence="13"/>
<dbReference type="PANTHER" id="PTHR11214">
    <property type="entry name" value="BETA-1,3-N-ACETYLGLUCOSAMINYLTRANSFERASE"/>
    <property type="match status" value="1"/>
</dbReference>
<evidence type="ECO:0000256" key="2">
    <source>
        <dbReference type="ARBA" id="ARBA00004323"/>
    </source>
</evidence>
<dbReference type="AlphaFoldDB" id="A0A6P5RZX2"/>
<evidence type="ECO:0000256" key="6">
    <source>
        <dbReference type="ARBA" id="ARBA00022679"/>
    </source>
</evidence>
<evidence type="ECO:0000256" key="12">
    <source>
        <dbReference type="ARBA" id="ARBA00023211"/>
    </source>
</evidence>
<dbReference type="RefSeq" id="XP_021806711.1">
    <property type="nucleotide sequence ID" value="XM_021951019.1"/>
</dbReference>
<dbReference type="Proteomes" id="UP000515124">
    <property type="component" value="Unplaced"/>
</dbReference>
<dbReference type="UniPathway" id="UPA00378"/>
<dbReference type="InterPro" id="IPR002659">
    <property type="entry name" value="Glyco_trans_31"/>
</dbReference>
<evidence type="ECO:0000256" key="3">
    <source>
        <dbReference type="ARBA" id="ARBA00004922"/>
    </source>
</evidence>
<protein>
    <recommendedName>
        <fullName evidence="13">Hexosyltransferase</fullName>
        <ecNumber evidence="13">2.4.1.-</ecNumber>
    </recommendedName>
</protein>
<evidence type="ECO:0000256" key="7">
    <source>
        <dbReference type="ARBA" id="ARBA00022692"/>
    </source>
</evidence>
<evidence type="ECO:0000256" key="1">
    <source>
        <dbReference type="ARBA" id="ARBA00001936"/>
    </source>
</evidence>
<keyword evidence="5 13" id="KW-0328">Glycosyltransferase</keyword>
<dbReference type="KEGG" id="pavi:110750659"/>
<evidence type="ECO:0000256" key="11">
    <source>
        <dbReference type="ARBA" id="ARBA00023136"/>
    </source>
</evidence>
<evidence type="ECO:0000256" key="5">
    <source>
        <dbReference type="ARBA" id="ARBA00022676"/>
    </source>
</evidence>
<dbReference type="GeneID" id="110750659"/>
<sequence>MHTMHMKRILLVTLLSLAISLLLFIIFFNVQVIRSPSIPSSKTTILQTQFSLLIGILTRADNYDRRHFLRLIYGIQSSPIAKIDVKFIFCNLTKPEQRILISLEILRFNDIIILNCTENMNNGKTYTYFSSLPSILPRKYNYVMKADDDVFIRLEPLALSLKPLPRVDLYYGFVIPCASMNPFVEYMSGMGFLLSWDLVEWIGESDIPRKEMFGPEDKMVGKWLKMGRKAKNRFSNKPAMYDYPGTNGKCSHELIPETVAVHRLKRWDHWSHVLEFFNVLLPQQEVVIRSQIGNLNLVLKLVNLAQAADDDVFIRLEPLALSLKPLPRVDLYYGFVIPCASMNPFVEYMSGMGFLLSWDLVEWIGESDIPRKEMFGPEDKMVGKWLKMGRKAKNRFSNKPAMYDYPGTNGKCSHELIPETVAVHRLKRWDHWSHVLEFFNVTKQVL</sequence>
<name>A0A6P5RZX2_PRUAV</name>
<comment type="subcellular location">
    <subcellularLocation>
        <location evidence="2 13">Golgi apparatus membrane</location>
        <topology evidence="2 13">Single-pass type II membrane protein</topology>
    </subcellularLocation>
</comment>
<keyword evidence="12 13" id="KW-0464">Manganese</keyword>
<keyword evidence="14" id="KW-1185">Reference proteome</keyword>
<evidence type="ECO:0000256" key="8">
    <source>
        <dbReference type="ARBA" id="ARBA00022968"/>
    </source>
</evidence>
<reference evidence="15" key="1">
    <citation type="submission" date="2025-08" db="UniProtKB">
        <authorList>
            <consortium name="RefSeq"/>
        </authorList>
    </citation>
    <scope>IDENTIFICATION</scope>
</reference>
<dbReference type="GO" id="GO:0016758">
    <property type="term" value="F:hexosyltransferase activity"/>
    <property type="evidence" value="ECO:0007669"/>
    <property type="project" value="InterPro"/>
</dbReference>
<comment type="cofactor">
    <cofactor evidence="1 13">
        <name>Mn(2+)</name>
        <dbReference type="ChEBI" id="CHEBI:29035"/>
    </cofactor>
</comment>
<accession>A0A6P5RZX2</accession>
<evidence type="ECO:0000313" key="14">
    <source>
        <dbReference type="Proteomes" id="UP000515124"/>
    </source>
</evidence>
<keyword evidence="6" id="KW-0808">Transferase</keyword>
<dbReference type="Gene3D" id="3.90.550.50">
    <property type="match status" value="1"/>
</dbReference>
<evidence type="ECO:0000256" key="9">
    <source>
        <dbReference type="ARBA" id="ARBA00022989"/>
    </source>
</evidence>